<evidence type="ECO:0000256" key="2">
    <source>
        <dbReference type="ARBA" id="ARBA00010617"/>
    </source>
</evidence>
<dbReference type="GO" id="GO:0006082">
    <property type="term" value="P:organic acid metabolic process"/>
    <property type="evidence" value="ECO:0007669"/>
    <property type="project" value="TreeGrafter"/>
</dbReference>
<name>A0AAD5MG92_PARTN</name>
<keyword evidence="7 8" id="KW-0349">Heme</keyword>
<dbReference type="PROSITE" id="PS00086">
    <property type="entry name" value="CYTOCHROME_P450"/>
    <property type="match status" value="1"/>
</dbReference>
<evidence type="ECO:0000256" key="7">
    <source>
        <dbReference type="PIRSR" id="PIRSR602401-1"/>
    </source>
</evidence>
<evidence type="ECO:0000256" key="8">
    <source>
        <dbReference type="RuleBase" id="RU000461"/>
    </source>
</evidence>
<keyword evidence="5 7" id="KW-0408">Iron</keyword>
<dbReference type="InterPro" id="IPR036396">
    <property type="entry name" value="Cyt_P450_sf"/>
</dbReference>
<dbReference type="InterPro" id="IPR050182">
    <property type="entry name" value="Cytochrome_P450_fam2"/>
</dbReference>
<dbReference type="GO" id="GO:0005737">
    <property type="term" value="C:cytoplasm"/>
    <property type="evidence" value="ECO:0007669"/>
    <property type="project" value="TreeGrafter"/>
</dbReference>
<sequence length="499" mass="57457">MIAIAVLLGIIGFFLLKIFLQRRKLPPGPFPLPIIGNLHQLAYKLYVKNKTFVEAIREWIEEYGSVHTFWVGPIALVNICDYATAKDAMVKKGNTFTDRVSPYLLNIIRKNRGIIVSNGLPWQEQRRFALHTLRNFGLGRNIIEERIMFEFNIACEGLEKRLNNGEASINPFKMFELLVGNIINRILFTDRFDENDEKTFFELKAKAHATMEHFTIFDNFIDEWNIRLPLISQRTKGFLEPIEDLLYFIRGQIQRRKRDIELGTHQLDGEGGDFVDAFLVQMKKDKESHTSTSFDEEMLAMSLLDLWIAGQETTAVTLNWAFCFLLLNPEVRTRLEEELLSVTKGERPLSITDRPNTPFYNATIAEVHRCASIVPFNLWRNTAEDVIVGSYVIPKGTAITAAISLIMTDEKFFKDKYEFNPSRYINGDRLEHMVVAFGLGKRSCLGESLAQAELYLIMGNLLLRYVLSPDPSHLPSTEAQNKLETIRQCQPYNIIFRTR</sequence>
<dbReference type="Gene3D" id="1.10.630.10">
    <property type="entry name" value="Cytochrome P450"/>
    <property type="match status" value="1"/>
</dbReference>
<evidence type="ECO:0000256" key="5">
    <source>
        <dbReference type="ARBA" id="ARBA00023004"/>
    </source>
</evidence>
<dbReference type="PANTHER" id="PTHR24300">
    <property type="entry name" value="CYTOCHROME P450 508A4-RELATED"/>
    <property type="match status" value="1"/>
</dbReference>
<dbReference type="InterPro" id="IPR002401">
    <property type="entry name" value="Cyt_P450_E_grp-I"/>
</dbReference>
<evidence type="ECO:0000256" key="6">
    <source>
        <dbReference type="ARBA" id="ARBA00023033"/>
    </source>
</evidence>
<evidence type="ECO:0008006" key="11">
    <source>
        <dbReference type="Google" id="ProtNLM"/>
    </source>
</evidence>
<reference evidence="9" key="1">
    <citation type="submission" date="2021-06" db="EMBL/GenBank/DDBJ databases">
        <title>Parelaphostrongylus tenuis whole genome reference sequence.</title>
        <authorList>
            <person name="Garwood T.J."/>
            <person name="Larsen P.A."/>
            <person name="Fountain-Jones N.M."/>
            <person name="Garbe J.R."/>
            <person name="Macchietto M.G."/>
            <person name="Kania S.A."/>
            <person name="Gerhold R.W."/>
            <person name="Richards J.E."/>
            <person name="Wolf T.M."/>
        </authorList>
    </citation>
    <scope>NUCLEOTIDE SEQUENCE</scope>
    <source>
        <strain evidence="9">MNPRO001-30</strain>
        <tissue evidence="9">Meninges</tissue>
    </source>
</reference>
<dbReference type="InterPro" id="IPR017972">
    <property type="entry name" value="Cyt_P450_CS"/>
</dbReference>
<dbReference type="AlphaFoldDB" id="A0AAD5MG92"/>
<keyword evidence="4 8" id="KW-0560">Oxidoreductase</keyword>
<dbReference type="EMBL" id="JAHQIW010000291">
    <property type="protein sequence ID" value="KAJ1347209.1"/>
    <property type="molecule type" value="Genomic_DNA"/>
</dbReference>
<dbReference type="CDD" id="cd20617">
    <property type="entry name" value="CYP1_2-like"/>
    <property type="match status" value="1"/>
</dbReference>
<evidence type="ECO:0000313" key="9">
    <source>
        <dbReference type="EMBL" id="KAJ1347209.1"/>
    </source>
</evidence>
<evidence type="ECO:0000256" key="1">
    <source>
        <dbReference type="ARBA" id="ARBA00001971"/>
    </source>
</evidence>
<comment type="caution">
    <text evidence="9">The sequence shown here is derived from an EMBL/GenBank/DDBJ whole genome shotgun (WGS) entry which is preliminary data.</text>
</comment>
<proteinExistence type="inferred from homology"/>
<keyword evidence="3 7" id="KW-0479">Metal-binding</keyword>
<dbReference type="GO" id="GO:0020037">
    <property type="term" value="F:heme binding"/>
    <property type="evidence" value="ECO:0007669"/>
    <property type="project" value="InterPro"/>
</dbReference>
<dbReference type="PRINTS" id="PR00385">
    <property type="entry name" value="P450"/>
</dbReference>
<dbReference type="PANTHER" id="PTHR24300:SF375">
    <property type="entry name" value="CYTOCHROME P450 FAMILY"/>
    <property type="match status" value="1"/>
</dbReference>
<dbReference type="PRINTS" id="PR00463">
    <property type="entry name" value="EP450I"/>
</dbReference>
<dbReference type="GO" id="GO:0005506">
    <property type="term" value="F:iron ion binding"/>
    <property type="evidence" value="ECO:0007669"/>
    <property type="project" value="InterPro"/>
</dbReference>
<keyword evidence="6 8" id="KW-0503">Monooxygenase</keyword>
<dbReference type="Proteomes" id="UP001196413">
    <property type="component" value="Unassembled WGS sequence"/>
</dbReference>
<comment type="similarity">
    <text evidence="2 8">Belongs to the cytochrome P450 family.</text>
</comment>
<dbReference type="InterPro" id="IPR001128">
    <property type="entry name" value="Cyt_P450"/>
</dbReference>
<dbReference type="GO" id="GO:0016712">
    <property type="term" value="F:oxidoreductase activity, acting on paired donors, with incorporation or reduction of molecular oxygen, reduced flavin or flavoprotein as one donor, and incorporation of one atom of oxygen"/>
    <property type="evidence" value="ECO:0007669"/>
    <property type="project" value="TreeGrafter"/>
</dbReference>
<dbReference type="SUPFAM" id="SSF48264">
    <property type="entry name" value="Cytochrome P450"/>
    <property type="match status" value="1"/>
</dbReference>
<organism evidence="9 10">
    <name type="scientific">Parelaphostrongylus tenuis</name>
    <name type="common">Meningeal worm</name>
    <dbReference type="NCBI Taxonomy" id="148309"/>
    <lineage>
        <taxon>Eukaryota</taxon>
        <taxon>Metazoa</taxon>
        <taxon>Ecdysozoa</taxon>
        <taxon>Nematoda</taxon>
        <taxon>Chromadorea</taxon>
        <taxon>Rhabditida</taxon>
        <taxon>Rhabditina</taxon>
        <taxon>Rhabditomorpha</taxon>
        <taxon>Strongyloidea</taxon>
        <taxon>Metastrongylidae</taxon>
        <taxon>Parelaphostrongylus</taxon>
    </lineage>
</organism>
<comment type="cofactor">
    <cofactor evidence="1 7">
        <name>heme</name>
        <dbReference type="ChEBI" id="CHEBI:30413"/>
    </cofactor>
</comment>
<feature type="binding site" description="axial binding residue" evidence="7">
    <location>
        <position position="444"/>
    </location>
    <ligand>
        <name>heme</name>
        <dbReference type="ChEBI" id="CHEBI:30413"/>
    </ligand>
    <ligandPart>
        <name>Fe</name>
        <dbReference type="ChEBI" id="CHEBI:18248"/>
    </ligandPart>
</feature>
<dbReference type="FunFam" id="1.10.630.10:FF:000036">
    <property type="entry name" value="CYtochrome P450 family"/>
    <property type="match status" value="1"/>
</dbReference>
<evidence type="ECO:0000256" key="4">
    <source>
        <dbReference type="ARBA" id="ARBA00023002"/>
    </source>
</evidence>
<protein>
    <recommendedName>
        <fullName evidence="11">Cytochrome P450</fullName>
    </recommendedName>
</protein>
<dbReference type="Pfam" id="PF00067">
    <property type="entry name" value="p450"/>
    <property type="match status" value="1"/>
</dbReference>
<evidence type="ECO:0000313" key="10">
    <source>
        <dbReference type="Proteomes" id="UP001196413"/>
    </source>
</evidence>
<dbReference type="GO" id="GO:0006805">
    <property type="term" value="P:xenobiotic metabolic process"/>
    <property type="evidence" value="ECO:0007669"/>
    <property type="project" value="TreeGrafter"/>
</dbReference>
<evidence type="ECO:0000256" key="3">
    <source>
        <dbReference type="ARBA" id="ARBA00022723"/>
    </source>
</evidence>
<keyword evidence="10" id="KW-1185">Reference proteome</keyword>
<accession>A0AAD5MG92</accession>
<gene>
    <name evidence="9" type="ORF">KIN20_002217</name>
</gene>